<gene>
    <name evidence="1" type="ORF">PORY_001403</name>
</gene>
<dbReference type="EMBL" id="JABTEG010000004">
    <property type="protein sequence ID" value="KAG4305233.1"/>
    <property type="molecule type" value="Genomic_DNA"/>
</dbReference>
<comment type="caution">
    <text evidence="1">The sequence shown here is derived from an EMBL/GenBank/DDBJ whole genome shotgun (WGS) entry which is preliminary data.</text>
</comment>
<reference evidence="1 2" key="1">
    <citation type="journal article" date="2021" name="Commun. Biol.">
        <title>Genomic insights into the host specific adaptation of the Pneumocystis genus.</title>
        <authorList>
            <person name="Cisse O.H."/>
            <person name="Ma L."/>
            <person name="Dekker J.P."/>
            <person name="Khil P.P."/>
            <person name="Youn J.-H."/>
            <person name="Brenchley J.M."/>
            <person name="Blair R."/>
            <person name="Pahar B."/>
            <person name="Chabe M."/>
            <person name="Van Rompay K.K.A."/>
            <person name="Keesler R."/>
            <person name="Sukura A."/>
            <person name="Hirsch V."/>
            <person name="Kutty G."/>
            <person name="Liu Y."/>
            <person name="Peng L."/>
            <person name="Chen J."/>
            <person name="Song J."/>
            <person name="Weissenbacher-Lang C."/>
            <person name="Xu J."/>
            <person name="Upham N.S."/>
            <person name="Stajich J.E."/>
            <person name="Cuomo C.A."/>
            <person name="Cushion M.T."/>
            <person name="Kovacs J.A."/>
        </authorList>
    </citation>
    <scope>NUCLEOTIDE SEQUENCE [LARGE SCALE GENOMIC DNA]</scope>
    <source>
        <strain evidence="1 2">RABM</strain>
    </source>
</reference>
<organism evidence="1 2">
    <name type="scientific">Pneumocystis oryctolagi</name>
    <dbReference type="NCBI Taxonomy" id="42067"/>
    <lineage>
        <taxon>Eukaryota</taxon>
        <taxon>Fungi</taxon>
        <taxon>Dikarya</taxon>
        <taxon>Ascomycota</taxon>
        <taxon>Taphrinomycotina</taxon>
        <taxon>Pneumocystomycetes</taxon>
        <taxon>Pneumocystaceae</taxon>
        <taxon>Pneumocystis</taxon>
    </lineage>
</organism>
<evidence type="ECO:0000313" key="1">
    <source>
        <dbReference type="EMBL" id="KAG4305233.1"/>
    </source>
</evidence>
<name>A0ACB7CCD2_9ASCO</name>
<accession>A0ACB7CCD2</accession>
<dbReference type="Proteomes" id="UP000768646">
    <property type="component" value="Unassembled WGS sequence"/>
</dbReference>
<protein>
    <submittedName>
        <fullName evidence="1">Uncharacterized protein</fullName>
    </submittedName>
</protein>
<keyword evidence="2" id="KW-1185">Reference proteome</keyword>
<evidence type="ECO:0000313" key="2">
    <source>
        <dbReference type="Proteomes" id="UP000768646"/>
    </source>
</evidence>
<proteinExistence type="predicted"/>
<sequence length="1015" mass="116778">MRRLSGWCLRKKKVYGAFFCRKKHGLLGVEEFPAAGDRLHGYFVERTKHIKELGLVAILLKHEKTSAEHFHLVKNDKNNVFAVGFHTPPLDSTGMPHILARFIEHTVLCGSAKYPVRDPFFKMLNRSLANFMNAFTCSDHTMYPFATMNPIDYANLREIYLDATLFPRLRKIDFLQEGWRLENENIKDPQSPIVYKGIVYNEMKGQMSNSSYLFYTRYQQQMFKHTIYENESGGDPAVITNLKYEDLVNYHKKYYHPTNSKFFTYGNFPLNDHLKAIDIKISSFNKTSIDNVQKDLKPFESPRKVYDVFPFDPLSDPKSQVKMSISFCTNDTTDVFETFSMRVLSSLLLDGHSSPLYKKLIETGLGSDWSPNSGYDSSFKTAIFSIGLQGVSKDNIEKVESEILKVLEEVAEKGFEQHKIDAILHQIELNLKHKSANFGLSLMQSLESGWFNNSDPFLMISVNEIISKFRELTSDNQYLKSLIHKYMLNNKNSLLFIMSPSKTFMEDLSVNEMKSLEAKVKSLSLEEKEEIRKQNLKLLENQETKEDLSCLPTLTINDIAKKISKIKLFHESIGKLHVQWRITSTDVTYFKAISLLNGLPENLKPYLPLFAEVLTNLGTFSQTMSDLEDEIKLRTGGINVSTHISSSYNNLNKVEEGLVFSGRCLSHNIKYMYDLFRKLLLETNFDNVEKLRSLLYINNSNIMSSLAENGHSYARTFSASSLTLGGKLSETMNGITQAKLISKLSMEKDLSDLISKLKEISKYAFSQDSLKVFITCSDEHMETNREELNKFFSSLPEKSNNYKPESIILQFIPSFGKKTFFPLPYSVNFTSLCLLGVPYIHHDGPTIQILSKLLTQRYLHKEIREKGGAYGGGISYNAMEGIFGFYSYRDPTPQRTLSIFTDSAQWAIEHSWTKQELDEAKLSIFQSLDAPISVDQEGLLYFVNSIDDETRQLHRERLLNVKIDDLYNAAKRYIFQPLSQQHLSITILGEKKDWIEQEKQWKIFDWENDINTILQ</sequence>